<name>A0ABY0C2F1_9GAMM</name>
<gene>
    <name evidence="2" type="ORF">CWE12_03110</name>
</gene>
<comment type="caution">
    <text evidence="2">The sequence shown here is derived from an EMBL/GenBank/DDBJ whole genome shotgun (WGS) entry which is preliminary data.</text>
</comment>
<dbReference type="Proteomes" id="UP000287410">
    <property type="component" value="Unassembled WGS sequence"/>
</dbReference>
<evidence type="ECO:0000313" key="3">
    <source>
        <dbReference type="Proteomes" id="UP000287410"/>
    </source>
</evidence>
<dbReference type="InterPro" id="IPR009971">
    <property type="entry name" value="DUF1496"/>
</dbReference>
<dbReference type="RefSeq" id="WP_126788196.1">
    <property type="nucleotide sequence ID" value="NZ_PIPN01000001.1"/>
</dbReference>
<dbReference type="Pfam" id="PF07383">
    <property type="entry name" value="DUF1496"/>
    <property type="match status" value="1"/>
</dbReference>
<proteinExistence type="predicted"/>
<dbReference type="EMBL" id="PIPN01000001">
    <property type="protein sequence ID" value="RUO31994.1"/>
    <property type="molecule type" value="Genomic_DNA"/>
</dbReference>
<protein>
    <recommendedName>
        <fullName evidence="4">DUF1496 domain-containing protein</fullName>
    </recommendedName>
</protein>
<feature type="signal peptide" evidence="1">
    <location>
        <begin position="1"/>
        <end position="19"/>
    </location>
</feature>
<reference evidence="2 3" key="1">
    <citation type="journal article" date="2018" name="Front. Microbiol.">
        <title>Genome-Based Analysis Reveals the Taxonomy and Diversity of the Family Idiomarinaceae.</title>
        <authorList>
            <person name="Liu Y."/>
            <person name="Lai Q."/>
            <person name="Shao Z."/>
        </authorList>
    </citation>
    <scope>NUCLEOTIDE SEQUENCE [LARGE SCALE GENOMIC DNA]</scope>
    <source>
        <strain evidence="2 3">GBSy1</strain>
    </source>
</reference>
<evidence type="ECO:0000313" key="2">
    <source>
        <dbReference type="EMBL" id="RUO31994.1"/>
    </source>
</evidence>
<accession>A0ABY0C2F1</accession>
<keyword evidence="3" id="KW-1185">Reference proteome</keyword>
<sequence>MKGLLLGLTAALASTAVNAQTANTTAELDANLMDNTKYCYYANEEYSEGSLMEQEDSLMQCVDTRDSESLVWRAYEPEQS</sequence>
<organism evidence="2 3">
    <name type="scientific">Aliidiomarina sedimenti</name>
    <dbReference type="NCBI Taxonomy" id="1933879"/>
    <lineage>
        <taxon>Bacteria</taxon>
        <taxon>Pseudomonadati</taxon>
        <taxon>Pseudomonadota</taxon>
        <taxon>Gammaproteobacteria</taxon>
        <taxon>Alteromonadales</taxon>
        <taxon>Idiomarinaceae</taxon>
        <taxon>Aliidiomarina</taxon>
    </lineage>
</organism>
<keyword evidence="1" id="KW-0732">Signal</keyword>
<evidence type="ECO:0000256" key="1">
    <source>
        <dbReference type="SAM" id="SignalP"/>
    </source>
</evidence>
<evidence type="ECO:0008006" key="4">
    <source>
        <dbReference type="Google" id="ProtNLM"/>
    </source>
</evidence>
<feature type="chain" id="PRO_5047546659" description="DUF1496 domain-containing protein" evidence="1">
    <location>
        <begin position="20"/>
        <end position="80"/>
    </location>
</feature>